<protein>
    <recommendedName>
        <fullName evidence="1">DRTGG domain-containing protein</fullName>
    </recommendedName>
</protein>
<dbReference type="Gene3D" id="3.40.50.300">
    <property type="entry name" value="P-loop containing nucleotide triphosphate hydrolases"/>
    <property type="match status" value="1"/>
</dbReference>
<feature type="domain" description="DRTGG" evidence="1">
    <location>
        <begin position="185"/>
        <end position="289"/>
    </location>
</feature>
<sequence>MGSIVAAGRRTARIAAIRSVRHNPDEAPTGAGACRVTIIAVTAAQPGAGKTGVAAAIARALAYSGRPTRLVRLEEPGSRAAEDARWYSGLEFAPGSPAEPLSSVPGTAADEVLVVECGTAAVPAGAVVVAVARGAGAGAPPAHAAAVVQLAVPGVRGVQVKSGAPLHIQVGEDRTLAGFALDEALRWLHAEVLLPGDLPEDTTSDHLVIAPIGSDAGQPYFRRFPSMTVVARFDRTDMHLAALRASPNALILTGGRQPSGYTIDAASASGVPLVLSRTDTENTVIALERVFEGTRFRGERKLERMSELLAGTELFEALLQPAPATA</sequence>
<dbReference type="InterPro" id="IPR027417">
    <property type="entry name" value="P-loop_NTPase"/>
</dbReference>
<reference evidence="2 3" key="1">
    <citation type="submission" date="2019-08" db="EMBL/GenBank/DDBJ databases">
        <authorList>
            <person name="Toschakov S.V."/>
        </authorList>
    </citation>
    <scope>NUCLEOTIDE SEQUENCE [LARGE SCALE GENOMIC DNA]</scope>
    <source>
        <strain evidence="2 3">3753O</strain>
    </source>
</reference>
<accession>A0ABX6BYB6</accession>
<reference evidence="2 3" key="2">
    <citation type="submission" date="2019-10" db="EMBL/GenBank/DDBJ databases">
        <title>Thermopilla bonchosmolovskayae gen. nov., sp. nov., a moderately thermophilic Chloroflexi bacterium from a Chukotka hot spring (Arctic, Russia), representing a novel classis Thermopillaia, which include previously uncultivated lineage OLB14.</title>
        <authorList>
            <person name="Kochetkova T.V."/>
            <person name="Zayulina K.S."/>
            <person name="Zhigarkov V.S."/>
            <person name="Minaev N.V."/>
            <person name="Novikov A."/>
            <person name="Toshchakov S.V."/>
            <person name="Elcheninov A.G."/>
            <person name="Kublanov I.V."/>
        </authorList>
    </citation>
    <scope>NUCLEOTIDE SEQUENCE [LARGE SCALE GENOMIC DNA]</scope>
    <source>
        <strain evidence="2 3">3753O</strain>
    </source>
</reference>
<dbReference type="InterPro" id="IPR010766">
    <property type="entry name" value="DRTGG"/>
</dbReference>
<name>A0ABX6BYB6_9CHLR</name>
<keyword evidence="3" id="KW-1185">Reference proteome</keyword>
<dbReference type="InterPro" id="IPR028979">
    <property type="entry name" value="Ser_kin/Pase_Hpr-like_N_sf"/>
</dbReference>
<dbReference type="EMBL" id="CP042829">
    <property type="protein sequence ID" value="QFG01951.1"/>
    <property type="molecule type" value="Genomic_DNA"/>
</dbReference>
<gene>
    <name evidence="2" type="ORF">Tbon_01070</name>
</gene>
<dbReference type="SUPFAM" id="SSF75138">
    <property type="entry name" value="HprK N-terminal domain-like"/>
    <property type="match status" value="1"/>
</dbReference>
<proteinExistence type="predicted"/>
<dbReference type="Proteomes" id="UP000326331">
    <property type="component" value="Chromosome"/>
</dbReference>
<organism evidence="2 3">
    <name type="scientific">Tepidiforma bonchosmolovskayae</name>
    <dbReference type="NCBI Taxonomy" id="2601677"/>
    <lineage>
        <taxon>Bacteria</taxon>
        <taxon>Bacillati</taxon>
        <taxon>Chloroflexota</taxon>
        <taxon>Tepidiformia</taxon>
        <taxon>Tepidiformales</taxon>
        <taxon>Tepidiformaceae</taxon>
        <taxon>Tepidiforma</taxon>
    </lineage>
</organism>
<dbReference type="Gene3D" id="3.40.1390.20">
    <property type="entry name" value="HprK N-terminal domain-like"/>
    <property type="match status" value="1"/>
</dbReference>
<evidence type="ECO:0000259" key="1">
    <source>
        <dbReference type="Pfam" id="PF07085"/>
    </source>
</evidence>
<dbReference type="SUPFAM" id="SSF52540">
    <property type="entry name" value="P-loop containing nucleoside triphosphate hydrolases"/>
    <property type="match status" value="1"/>
</dbReference>
<evidence type="ECO:0000313" key="2">
    <source>
        <dbReference type="EMBL" id="QFG01951.1"/>
    </source>
</evidence>
<dbReference type="Pfam" id="PF07085">
    <property type="entry name" value="DRTGG"/>
    <property type="match status" value="1"/>
</dbReference>
<evidence type="ECO:0000313" key="3">
    <source>
        <dbReference type="Proteomes" id="UP000326331"/>
    </source>
</evidence>